<dbReference type="Gene3D" id="2.60.40.1220">
    <property type="match status" value="1"/>
</dbReference>
<dbReference type="InterPro" id="IPR032812">
    <property type="entry name" value="SbsA_Ig"/>
</dbReference>
<dbReference type="Pfam" id="PF13205">
    <property type="entry name" value="Big_5"/>
    <property type="match status" value="3"/>
</dbReference>
<feature type="domain" description="SbsA Ig-like" evidence="2">
    <location>
        <begin position="171"/>
        <end position="270"/>
    </location>
</feature>
<name>A0A5F2BP75_9LEPT</name>
<dbReference type="AlphaFoldDB" id="A0A5F2BP75"/>
<gene>
    <name evidence="3" type="ORF">EHQ76_05050</name>
</gene>
<keyword evidence="1" id="KW-0732">Signal</keyword>
<feature type="domain" description="SbsA Ig-like" evidence="2">
    <location>
        <begin position="309"/>
        <end position="387"/>
    </location>
</feature>
<evidence type="ECO:0000259" key="2">
    <source>
        <dbReference type="Pfam" id="PF13205"/>
    </source>
</evidence>
<dbReference type="Proteomes" id="UP000298429">
    <property type="component" value="Unassembled WGS sequence"/>
</dbReference>
<comment type="caution">
    <text evidence="3">The sequence shown here is derived from an EMBL/GenBank/DDBJ whole genome shotgun (WGS) entry which is preliminary data.</text>
</comment>
<dbReference type="EMBL" id="RQGN01000026">
    <property type="protein sequence ID" value="TGM07197.1"/>
    <property type="molecule type" value="Genomic_DNA"/>
</dbReference>
<dbReference type="Gene3D" id="2.60.40.3710">
    <property type="match status" value="1"/>
</dbReference>
<evidence type="ECO:0000313" key="4">
    <source>
        <dbReference type="Proteomes" id="UP000298429"/>
    </source>
</evidence>
<dbReference type="InterPro" id="IPR014755">
    <property type="entry name" value="Cu-Rt/internalin_Ig-like"/>
</dbReference>
<proteinExistence type="predicted"/>
<sequence>MIWSSYSMILEFRFLIRHYNIIQFLCKGMLFALLSSFTIGCSQLLDNAQGPFDFLPAVHLLGDSTPPKVEMSSPGQGMSGVDPNSEIVVLFSKNMNKPYTEGAFSLSNNGVTQDGTFRWVDRAMMFKPSKALTAAGLYTYVVSKSRAESDLGVNLIDDLRVNFSFNTDLGTPKVITTIPQDGATGVDPNTKITLEFNKPIDIASLYSGISIRPDVPLDFLSVAVSNGNTRFVFTPKQSLVFGTIYTITIANSVRDESGNTLAQPVNISFTVGNDFQAPDLTQVSFPNTSVSNPAAADIPVPTEYTITSGLNKDKPIFLDFTEEVKLSSVYDGVQISPSVPFTVTSANATNTRFRIDFLETLEVYKVYTLTITNNIVDLQNNKLRRGYVYYIKVDGSYSQKIRVQGIYSEGTFTNRFFTNQINLNPGSPLTAGACVADVPVDRCSQPIYVLFCYGEFSSAPVCLTPASVLTLTGDTQSKILLSSVQLSLTREFGSGTSVAEFINNLVDATPIALAPGIVAYGTTAFGLGRGATYLLRVKGGASGVKDTYGNTMDSDYTIRFRF</sequence>
<dbReference type="OrthoDB" id="336683at2"/>
<feature type="domain" description="SbsA Ig-like" evidence="2">
    <location>
        <begin position="63"/>
        <end position="167"/>
    </location>
</feature>
<protein>
    <recommendedName>
        <fullName evidence="2">SbsA Ig-like domain-containing protein</fullName>
    </recommendedName>
</protein>
<evidence type="ECO:0000256" key="1">
    <source>
        <dbReference type="ARBA" id="ARBA00022729"/>
    </source>
</evidence>
<evidence type="ECO:0000313" key="3">
    <source>
        <dbReference type="EMBL" id="TGM07197.1"/>
    </source>
</evidence>
<organism evidence="3 4">
    <name type="scientific">Leptospira barantonii</name>
    <dbReference type="NCBI Taxonomy" id="2023184"/>
    <lineage>
        <taxon>Bacteria</taxon>
        <taxon>Pseudomonadati</taxon>
        <taxon>Spirochaetota</taxon>
        <taxon>Spirochaetia</taxon>
        <taxon>Leptospirales</taxon>
        <taxon>Leptospiraceae</taxon>
        <taxon>Leptospira</taxon>
    </lineage>
</organism>
<reference evidence="3 4" key="1">
    <citation type="journal article" date="2019" name="PLoS Negl. Trop. Dis.">
        <title>Revisiting the worldwide diversity of Leptospira species in the environment.</title>
        <authorList>
            <person name="Vincent A.T."/>
            <person name="Schiettekatte O."/>
            <person name="Bourhy P."/>
            <person name="Veyrier F.J."/>
            <person name="Picardeau M."/>
        </authorList>
    </citation>
    <scope>NUCLEOTIDE SEQUENCE [LARGE SCALE GENOMIC DNA]</scope>
    <source>
        <strain evidence="3 4">201702444</strain>
    </source>
</reference>
<accession>A0A5F2BP75</accession>